<dbReference type="OrthoDB" id="423313at2759"/>
<protein>
    <submittedName>
        <fullName evidence="2">Thioredoxin-like protein</fullName>
    </submittedName>
</protein>
<dbReference type="InParanoid" id="A0A4S2MNY1"/>
<keyword evidence="3" id="KW-1185">Reference proteome</keyword>
<dbReference type="CDD" id="cd03419">
    <property type="entry name" value="GRX_GRXh_1_2_like"/>
    <property type="match status" value="1"/>
</dbReference>
<organism evidence="2 3">
    <name type="scientific">Ascodesmis nigricans</name>
    <dbReference type="NCBI Taxonomy" id="341454"/>
    <lineage>
        <taxon>Eukaryota</taxon>
        <taxon>Fungi</taxon>
        <taxon>Dikarya</taxon>
        <taxon>Ascomycota</taxon>
        <taxon>Pezizomycotina</taxon>
        <taxon>Pezizomycetes</taxon>
        <taxon>Pezizales</taxon>
        <taxon>Ascodesmidaceae</taxon>
        <taxon>Ascodesmis</taxon>
    </lineage>
</organism>
<reference evidence="2 3" key="1">
    <citation type="submission" date="2019-04" db="EMBL/GenBank/DDBJ databases">
        <title>Comparative genomics and transcriptomics to analyze fruiting body development in filamentous ascomycetes.</title>
        <authorList>
            <consortium name="DOE Joint Genome Institute"/>
            <person name="Lutkenhaus R."/>
            <person name="Traeger S."/>
            <person name="Breuer J."/>
            <person name="Kuo A."/>
            <person name="Lipzen A."/>
            <person name="Pangilinan J."/>
            <person name="Dilworth D."/>
            <person name="Sandor L."/>
            <person name="Poggeler S."/>
            <person name="Barry K."/>
            <person name="Grigoriev I.V."/>
            <person name="Nowrousian M."/>
        </authorList>
    </citation>
    <scope>NUCLEOTIDE SEQUENCE [LARGE SCALE GENOMIC DNA]</scope>
    <source>
        <strain evidence="2 3">CBS 389.68</strain>
    </source>
</reference>
<dbReference type="InterPro" id="IPR014025">
    <property type="entry name" value="Glutaredoxin_subgr"/>
</dbReference>
<dbReference type="GO" id="GO:0034599">
    <property type="term" value="P:cellular response to oxidative stress"/>
    <property type="evidence" value="ECO:0007669"/>
    <property type="project" value="TreeGrafter"/>
</dbReference>
<evidence type="ECO:0000313" key="2">
    <source>
        <dbReference type="EMBL" id="TGZ78793.1"/>
    </source>
</evidence>
<dbReference type="GO" id="GO:0000324">
    <property type="term" value="C:fungal-type vacuole"/>
    <property type="evidence" value="ECO:0007669"/>
    <property type="project" value="TreeGrafter"/>
</dbReference>
<evidence type="ECO:0000259" key="1">
    <source>
        <dbReference type="Pfam" id="PF00462"/>
    </source>
</evidence>
<dbReference type="GO" id="GO:0005796">
    <property type="term" value="C:Golgi lumen"/>
    <property type="evidence" value="ECO:0007669"/>
    <property type="project" value="TreeGrafter"/>
</dbReference>
<dbReference type="Proteomes" id="UP000298138">
    <property type="component" value="Unassembled WGS sequence"/>
</dbReference>
<dbReference type="PROSITE" id="PS51354">
    <property type="entry name" value="GLUTAREDOXIN_2"/>
    <property type="match status" value="1"/>
</dbReference>
<gene>
    <name evidence="2" type="ORF">EX30DRAFT_309544</name>
</gene>
<dbReference type="PRINTS" id="PR00160">
    <property type="entry name" value="GLUTAREDOXIN"/>
</dbReference>
<dbReference type="AlphaFoldDB" id="A0A4S2MNY1"/>
<name>A0A4S2MNY1_9PEZI</name>
<dbReference type="SUPFAM" id="SSF52833">
    <property type="entry name" value="Thioredoxin-like"/>
    <property type="match status" value="1"/>
</dbReference>
<dbReference type="PANTHER" id="PTHR45694:SF5">
    <property type="entry name" value="GLUTAREDOXIN 2"/>
    <property type="match status" value="1"/>
</dbReference>
<dbReference type="PANTHER" id="PTHR45694">
    <property type="entry name" value="GLUTAREDOXIN 2"/>
    <property type="match status" value="1"/>
</dbReference>
<sequence>MREGLLFPRPGSGRWASPREELERLFMFKTLVLFSKRGCPWSKKAKRLLRETYRVDPMVYVVELDEIERGREIQEELGRMTGRATVPNLMVSKYSLGGFDELNRLHEEGKLAEALHKYGGDRVRNVWNLES</sequence>
<feature type="domain" description="Glutaredoxin" evidence="1">
    <location>
        <begin position="32"/>
        <end position="91"/>
    </location>
</feature>
<dbReference type="GO" id="GO:0005801">
    <property type="term" value="C:cis-Golgi network"/>
    <property type="evidence" value="ECO:0007669"/>
    <property type="project" value="TreeGrafter"/>
</dbReference>
<dbReference type="GO" id="GO:0015038">
    <property type="term" value="F:glutathione disulfide oxidoreductase activity"/>
    <property type="evidence" value="ECO:0007669"/>
    <property type="project" value="TreeGrafter"/>
</dbReference>
<dbReference type="Pfam" id="PF00462">
    <property type="entry name" value="Glutaredoxin"/>
    <property type="match status" value="1"/>
</dbReference>
<dbReference type="EMBL" id="ML220137">
    <property type="protein sequence ID" value="TGZ78793.1"/>
    <property type="molecule type" value="Genomic_DNA"/>
</dbReference>
<dbReference type="InterPro" id="IPR002109">
    <property type="entry name" value="Glutaredoxin"/>
</dbReference>
<dbReference type="InterPro" id="IPR036249">
    <property type="entry name" value="Thioredoxin-like_sf"/>
</dbReference>
<evidence type="ECO:0000313" key="3">
    <source>
        <dbReference type="Proteomes" id="UP000298138"/>
    </source>
</evidence>
<dbReference type="STRING" id="341454.A0A4S2MNY1"/>
<accession>A0A4S2MNY1</accession>
<proteinExistence type="predicted"/>
<dbReference type="Gene3D" id="3.40.30.10">
    <property type="entry name" value="Glutaredoxin"/>
    <property type="match status" value="1"/>
</dbReference>